<dbReference type="InterPro" id="IPR001810">
    <property type="entry name" value="F-box_dom"/>
</dbReference>
<gene>
    <name evidence="4" type="primary">LOC114252093</name>
</gene>
<dbReference type="Gene3D" id="3.80.10.10">
    <property type="entry name" value="Ribonuclease Inhibitor"/>
    <property type="match status" value="1"/>
</dbReference>
<dbReference type="PROSITE" id="PS50181">
    <property type="entry name" value="FBOX"/>
    <property type="match status" value="1"/>
</dbReference>
<dbReference type="PANTHER" id="PTHR38926:SF5">
    <property type="entry name" value="F-BOX AND LEUCINE-RICH REPEAT PROTEIN 6"/>
    <property type="match status" value="1"/>
</dbReference>
<dbReference type="OrthoDB" id="10257471at2759"/>
<dbReference type="Proteomes" id="UP000504629">
    <property type="component" value="Unplaced"/>
</dbReference>
<keyword evidence="3" id="KW-1185">Reference proteome</keyword>
<accession>A0A6J2KLE7</accession>
<dbReference type="PANTHER" id="PTHR38926">
    <property type="entry name" value="F-BOX DOMAIN CONTAINING PROTEIN, EXPRESSED"/>
    <property type="match status" value="1"/>
</dbReference>
<evidence type="ECO:0000256" key="1">
    <source>
        <dbReference type="ARBA" id="ARBA00022786"/>
    </source>
</evidence>
<dbReference type="Gene3D" id="1.20.1280.50">
    <property type="match status" value="1"/>
</dbReference>
<organism evidence="3 4">
    <name type="scientific">Bombyx mandarina</name>
    <name type="common">Wild silk moth</name>
    <name type="synonym">Wild silkworm</name>
    <dbReference type="NCBI Taxonomy" id="7092"/>
    <lineage>
        <taxon>Eukaryota</taxon>
        <taxon>Metazoa</taxon>
        <taxon>Ecdysozoa</taxon>
        <taxon>Arthropoda</taxon>
        <taxon>Hexapoda</taxon>
        <taxon>Insecta</taxon>
        <taxon>Pterygota</taxon>
        <taxon>Neoptera</taxon>
        <taxon>Endopterygota</taxon>
        <taxon>Lepidoptera</taxon>
        <taxon>Glossata</taxon>
        <taxon>Ditrysia</taxon>
        <taxon>Bombycoidea</taxon>
        <taxon>Bombycidae</taxon>
        <taxon>Bombycinae</taxon>
        <taxon>Bombyx</taxon>
    </lineage>
</organism>
<evidence type="ECO:0000313" key="4">
    <source>
        <dbReference type="RefSeq" id="XP_028042378.1"/>
    </source>
</evidence>
<protein>
    <submittedName>
        <fullName evidence="4">S-phase kinase-associated protein 2-like isoform X1</fullName>
    </submittedName>
</protein>
<dbReference type="InterPro" id="IPR006553">
    <property type="entry name" value="Leu-rich_rpt_Cys-con_subtyp"/>
</dbReference>
<dbReference type="AlphaFoldDB" id="A0A6J2KLE7"/>
<dbReference type="SUPFAM" id="SSF52047">
    <property type="entry name" value="RNI-like"/>
    <property type="match status" value="1"/>
</dbReference>
<dbReference type="SMART" id="SM00367">
    <property type="entry name" value="LRR_CC"/>
    <property type="match status" value="2"/>
</dbReference>
<dbReference type="RefSeq" id="XP_028042378.1">
    <property type="nucleotide sequence ID" value="XM_028186577.1"/>
</dbReference>
<feature type="domain" description="F-box" evidence="2">
    <location>
        <begin position="15"/>
        <end position="61"/>
    </location>
</feature>
<proteinExistence type="predicted"/>
<reference evidence="4" key="1">
    <citation type="submission" date="2025-08" db="UniProtKB">
        <authorList>
            <consortium name="RefSeq"/>
        </authorList>
    </citation>
    <scope>IDENTIFICATION</scope>
    <source>
        <tissue evidence="4">Silk gland</tissue>
    </source>
</reference>
<sequence length="351" mass="40683">MFRYSNTDWDSIGEWSLIEMLPDEVLIAIFKYLPLDCLLVCENVSQRWKRLARDTAVWRCIYLTYSAKHDKVKESQKTLQVIGTHSECIHNLKLQYIHTYSSIRMLLEKCDNIFSLDLCMCRIEKEFERDVEKWSNLKKLSLKNCVFYPSDGDLIIQYDKFKGLNTLELPEFGLSRANCNTLLDLKHLCHIEIEKIKNLGTEYIMQLILSKQNILVTFHIYGGDDVNDECLILLSKCPLLQGLSIIHCENLKDEGILALGNLKVIEQLQISNNERFSEASLLKTFGSPSMVKLNRLSLAKIKNVTPAVVDCISEYYKNLKCLALYQCPRIVNSDYEKQLRAKFRKIGVVLY</sequence>
<dbReference type="KEGG" id="bman:114252093"/>
<name>A0A6J2KLE7_BOMMA</name>
<dbReference type="InterPro" id="IPR036047">
    <property type="entry name" value="F-box-like_dom_sf"/>
</dbReference>
<keyword evidence="1" id="KW-0833">Ubl conjugation pathway</keyword>
<dbReference type="SMART" id="SM00256">
    <property type="entry name" value="FBOX"/>
    <property type="match status" value="1"/>
</dbReference>
<dbReference type="Pfam" id="PF12937">
    <property type="entry name" value="F-box-like"/>
    <property type="match status" value="1"/>
</dbReference>
<evidence type="ECO:0000259" key="2">
    <source>
        <dbReference type="PROSITE" id="PS50181"/>
    </source>
</evidence>
<dbReference type="GeneID" id="114252093"/>
<dbReference type="SUPFAM" id="SSF81383">
    <property type="entry name" value="F-box domain"/>
    <property type="match status" value="1"/>
</dbReference>
<evidence type="ECO:0000313" key="3">
    <source>
        <dbReference type="Proteomes" id="UP000504629"/>
    </source>
</evidence>
<dbReference type="InterPro" id="IPR032675">
    <property type="entry name" value="LRR_dom_sf"/>
</dbReference>